<dbReference type="RefSeq" id="XP_001484965.2">
    <property type="nucleotide sequence ID" value="XM_001484915.1"/>
</dbReference>
<dbReference type="PANTHER" id="PTHR42886">
    <property type="entry name" value="RE40534P-RELATED"/>
    <property type="match status" value="1"/>
</dbReference>
<dbReference type="GO" id="GO:0055088">
    <property type="term" value="P:lipid homeostasis"/>
    <property type="evidence" value="ECO:0007669"/>
    <property type="project" value="TreeGrafter"/>
</dbReference>
<dbReference type="eggNOG" id="KOG4409">
    <property type="taxonomic scope" value="Eukaryota"/>
</dbReference>
<organism evidence="1 2">
    <name type="scientific">Meyerozyma guilliermondii (strain ATCC 6260 / CBS 566 / DSM 6381 / JCM 1539 / NBRC 10279 / NRRL Y-324)</name>
    <name type="common">Yeast</name>
    <name type="synonym">Candida guilliermondii</name>
    <dbReference type="NCBI Taxonomy" id="294746"/>
    <lineage>
        <taxon>Eukaryota</taxon>
        <taxon>Fungi</taxon>
        <taxon>Dikarya</taxon>
        <taxon>Ascomycota</taxon>
        <taxon>Saccharomycotina</taxon>
        <taxon>Pichiomycetes</taxon>
        <taxon>Debaryomycetaceae</taxon>
        <taxon>Meyerozyma</taxon>
    </lineage>
</organism>
<name>A5DHE3_PICGU</name>
<dbReference type="PANTHER" id="PTHR42886:SF23">
    <property type="entry name" value="1-ACYLGLYCEROL-3-PHOSPHATE O-ACYLTRANSFERASE ICT1-RELATED"/>
    <property type="match status" value="1"/>
</dbReference>
<dbReference type="STRING" id="294746.A5DHE3"/>
<dbReference type="Gene3D" id="3.40.50.1820">
    <property type="entry name" value="alpha/beta hydrolase"/>
    <property type="match status" value="1"/>
</dbReference>
<dbReference type="OMA" id="YGQYDFM"/>
<dbReference type="VEuPathDB" id="FungiDB:PGUG_02694"/>
<dbReference type="Proteomes" id="UP000001997">
    <property type="component" value="Unassembled WGS sequence"/>
</dbReference>
<accession>A5DHE3</accession>
<dbReference type="GO" id="GO:0005743">
    <property type="term" value="C:mitochondrial inner membrane"/>
    <property type="evidence" value="ECO:0007669"/>
    <property type="project" value="TreeGrafter"/>
</dbReference>
<dbReference type="GO" id="GO:0006654">
    <property type="term" value="P:phosphatidic acid biosynthetic process"/>
    <property type="evidence" value="ECO:0007669"/>
    <property type="project" value="TreeGrafter"/>
</dbReference>
<evidence type="ECO:0008006" key="3">
    <source>
        <dbReference type="Google" id="ProtNLM"/>
    </source>
</evidence>
<dbReference type="EMBL" id="CH408157">
    <property type="protein sequence ID" value="EDK38596.2"/>
    <property type="molecule type" value="Genomic_DNA"/>
</dbReference>
<dbReference type="GO" id="GO:0042171">
    <property type="term" value="F:lysophosphatidic acid acyltransferase activity"/>
    <property type="evidence" value="ECO:0007669"/>
    <property type="project" value="TreeGrafter"/>
</dbReference>
<dbReference type="InterPro" id="IPR029058">
    <property type="entry name" value="AB_hydrolase_fold"/>
</dbReference>
<dbReference type="SUPFAM" id="SSF53474">
    <property type="entry name" value="alpha/beta-Hydrolases"/>
    <property type="match status" value="1"/>
</dbReference>
<dbReference type="GeneID" id="5127037"/>
<dbReference type="HOGENOM" id="CLU_017361_1_0_1"/>
<evidence type="ECO:0000313" key="2">
    <source>
        <dbReference type="Proteomes" id="UP000001997"/>
    </source>
</evidence>
<sequence>MNLQRIVRRHYATSLETSKKALRDTTPIPKLPLSAGWAIWWRSLKKSNLQILQNNLIQLMVPKSNKENQNFTIENKKVKIDEEGNYLNEVCFSIGTNRPGPAKEVAILHGYGASLGCFARNFQLINKFSDYEHPVKIHFLDNLSFGLSSNPKIKSSRISHWKIPQTPKMILNDPDQPTDPKKLYNKYYKLIDSFEMDAEEFSKYKDKFQPIMKDLENYYLSAIDSWRKASNINALDLLVGHSYGGYWAGSYAVRYPRCVKQLVLLSPVGVERHANAVTKPLTGSKGLQTIKPSLDPTSYTFLSRLPILSKQTIWKWYYLQPFLPRLLKWMGPWGVQKYYDMWYMKLFKINKLIEKHGGPEKMLKNENDVVYGTNQEIHTIIEYLYNSITNGTYSDIYVKNLLTPSTNSKYPLYDKLMEFYSTSDSANGPSAVHFLYGQYDFMNKEAGEKLVKAINASQENTAHFHSVSEGGHNLYIDNPFEVNDLIHNILVAKR</sequence>
<dbReference type="ESTHER" id="picgu-a5dhe3">
    <property type="family name" value="CGI-58_ABHD5_ABHD4"/>
</dbReference>
<evidence type="ECO:0000313" key="1">
    <source>
        <dbReference type="EMBL" id="EDK38596.2"/>
    </source>
</evidence>
<dbReference type="GO" id="GO:0035965">
    <property type="term" value="P:cardiolipin acyl-chain remodeling"/>
    <property type="evidence" value="ECO:0007669"/>
    <property type="project" value="TreeGrafter"/>
</dbReference>
<dbReference type="AlphaFoldDB" id="A5DHE3"/>
<protein>
    <recommendedName>
        <fullName evidence="3">AB hydrolase-1 domain-containing protein</fullName>
    </recommendedName>
</protein>
<keyword evidence="2" id="KW-1185">Reference proteome</keyword>
<dbReference type="OrthoDB" id="7457040at2759"/>
<dbReference type="KEGG" id="pgu:PGUG_02694"/>
<dbReference type="InParanoid" id="A5DHE3"/>
<dbReference type="GO" id="GO:0004623">
    <property type="term" value="F:phospholipase A2 activity"/>
    <property type="evidence" value="ECO:0007669"/>
    <property type="project" value="TreeGrafter"/>
</dbReference>
<reference evidence="1 2" key="1">
    <citation type="journal article" date="2009" name="Nature">
        <title>Evolution of pathogenicity and sexual reproduction in eight Candida genomes.</title>
        <authorList>
            <person name="Butler G."/>
            <person name="Rasmussen M.D."/>
            <person name="Lin M.F."/>
            <person name="Santos M.A."/>
            <person name="Sakthikumar S."/>
            <person name="Munro C.A."/>
            <person name="Rheinbay E."/>
            <person name="Grabherr M."/>
            <person name="Forche A."/>
            <person name="Reedy J.L."/>
            <person name="Agrafioti I."/>
            <person name="Arnaud M.B."/>
            <person name="Bates S."/>
            <person name="Brown A.J."/>
            <person name="Brunke S."/>
            <person name="Costanzo M.C."/>
            <person name="Fitzpatrick D.A."/>
            <person name="de Groot P.W."/>
            <person name="Harris D."/>
            <person name="Hoyer L.L."/>
            <person name="Hube B."/>
            <person name="Klis F.M."/>
            <person name="Kodira C."/>
            <person name="Lennard N."/>
            <person name="Logue M.E."/>
            <person name="Martin R."/>
            <person name="Neiman A.M."/>
            <person name="Nikolaou E."/>
            <person name="Quail M.A."/>
            <person name="Quinn J."/>
            <person name="Santos M.C."/>
            <person name="Schmitzberger F.F."/>
            <person name="Sherlock G."/>
            <person name="Shah P."/>
            <person name="Silverstein K.A."/>
            <person name="Skrzypek M.S."/>
            <person name="Soll D."/>
            <person name="Staggs R."/>
            <person name="Stansfield I."/>
            <person name="Stumpf M.P."/>
            <person name="Sudbery P.E."/>
            <person name="Srikantha T."/>
            <person name="Zeng Q."/>
            <person name="Berman J."/>
            <person name="Berriman M."/>
            <person name="Heitman J."/>
            <person name="Gow N.A."/>
            <person name="Lorenz M.C."/>
            <person name="Birren B.W."/>
            <person name="Kellis M."/>
            <person name="Cuomo C.A."/>
        </authorList>
    </citation>
    <scope>NUCLEOTIDE SEQUENCE [LARGE SCALE GENOMIC DNA]</scope>
    <source>
        <strain evidence="2">ATCC 6260 / CBS 566 / DSM 6381 / JCM 1539 / NBRC 10279 / NRRL Y-324</strain>
    </source>
</reference>
<proteinExistence type="predicted"/>
<gene>
    <name evidence="1" type="ORF">PGUG_02694</name>
</gene>